<dbReference type="AlphaFoldDB" id="A0A345NNE9"/>
<dbReference type="KEGG" id="orn:DV701_10870"/>
<evidence type="ECO:0000313" key="1">
    <source>
        <dbReference type="EMBL" id="AXH96557.1"/>
    </source>
</evidence>
<evidence type="ECO:0008006" key="3">
    <source>
        <dbReference type="Google" id="ProtNLM"/>
    </source>
</evidence>
<name>A0A345NNE9_9MICO</name>
<keyword evidence="2" id="KW-1185">Reference proteome</keyword>
<proteinExistence type="predicted"/>
<dbReference type="RefSeq" id="WP_114928322.1">
    <property type="nucleotide sequence ID" value="NZ_CP031229.1"/>
</dbReference>
<evidence type="ECO:0000313" key="2">
    <source>
        <dbReference type="Proteomes" id="UP000253790"/>
    </source>
</evidence>
<reference evidence="1 2" key="1">
    <citation type="submission" date="2018-07" db="EMBL/GenBank/DDBJ databases">
        <title>Complete genome sequencing of Ornithinimicrobium sp. AMA3305.</title>
        <authorList>
            <person name="Bae J.-W."/>
        </authorList>
    </citation>
    <scope>NUCLEOTIDE SEQUENCE [LARGE SCALE GENOMIC DNA]</scope>
    <source>
        <strain evidence="1 2">AMA3305</strain>
    </source>
</reference>
<dbReference type="EMBL" id="CP031229">
    <property type="protein sequence ID" value="AXH96557.1"/>
    <property type="molecule type" value="Genomic_DNA"/>
</dbReference>
<sequence length="308" mass="34543">MGTRERRELARATADDFGGALSRERLRRIGVDNRMVRREEAAQRWRVHGRQTIAMHTGELGARADRWRAIWEVGAGIAALDGVTALTEAGMTGFTEHATHVSVLHRHDIEDVPGVRIHKLIRRPEADLLTNGIPRVRPAVAAIHGAHWAVSDRQAALILCMPVQQRLVTGQQLLAARKTVRGRTRRRFIELVIRDIALGAQSLGELDFAEGCRMRGLPEPERQVVRRGVGNKVYLDARWPNGLVVEIDGSGHHQGLSVANDNLRANAVTLTDDTVLRIDLVGWRLFREEFLDQVCAGYWICQHRFGSR</sequence>
<accession>A0A345NNE9</accession>
<dbReference type="Proteomes" id="UP000253790">
    <property type="component" value="Chromosome"/>
</dbReference>
<protein>
    <recommendedName>
        <fullName evidence="3">DUF559 domain-containing protein</fullName>
    </recommendedName>
</protein>
<organism evidence="1 2">
    <name type="scientific">Ornithinimicrobium avium</name>
    <dbReference type="NCBI Taxonomy" id="2283195"/>
    <lineage>
        <taxon>Bacteria</taxon>
        <taxon>Bacillati</taxon>
        <taxon>Actinomycetota</taxon>
        <taxon>Actinomycetes</taxon>
        <taxon>Micrococcales</taxon>
        <taxon>Ornithinimicrobiaceae</taxon>
        <taxon>Ornithinimicrobium</taxon>
    </lineage>
</organism>
<gene>
    <name evidence="1" type="ORF">DV701_10870</name>
</gene>
<dbReference type="OrthoDB" id="3209715at2"/>